<evidence type="ECO:0000313" key="1">
    <source>
        <dbReference type="EMBL" id="GAA1766356.1"/>
    </source>
</evidence>
<dbReference type="InterPro" id="IPR029060">
    <property type="entry name" value="PIN-like_dom_sf"/>
</dbReference>
<comment type="caution">
    <text evidence="1">The sequence shown here is derived from an EMBL/GenBank/DDBJ whole genome shotgun (WGS) entry which is preliminary data.</text>
</comment>
<keyword evidence="2" id="KW-1185">Reference proteome</keyword>
<sequence>MNGLGLGPADAVANVEEIQMISTMLGEGPATTTRLRDLLLDIPAVGKQVHDANVVACALAHGAYAIMTANVRDLVRYASLIVIEDLAPPSGPANSSVRPDGLNT</sequence>
<dbReference type="Proteomes" id="UP001501475">
    <property type="component" value="Unassembled WGS sequence"/>
</dbReference>
<reference evidence="1 2" key="1">
    <citation type="journal article" date="2019" name="Int. J. Syst. Evol. Microbiol.">
        <title>The Global Catalogue of Microorganisms (GCM) 10K type strain sequencing project: providing services to taxonomists for standard genome sequencing and annotation.</title>
        <authorList>
            <consortium name="The Broad Institute Genomics Platform"/>
            <consortium name="The Broad Institute Genome Sequencing Center for Infectious Disease"/>
            <person name="Wu L."/>
            <person name="Ma J."/>
        </authorList>
    </citation>
    <scope>NUCLEOTIDE SEQUENCE [LARGE SCALE GENOMIC DNA]</scope>
    <source>
        <strain evidence="1 2">JCM 15591</strain>
    </source>
</reference>
<protein>
    <recommendedName>
        <fullName evidence="3">PIN domain-containing protein</fullName>
    </recommendedName>
</protein>
<dbReference type="EMBL" id="BAAAPN010000057">
    <property type="protein sequence ID" value="GAA1766356.1"/>
    <property type="molecule type" value="Genomic_DNA"/>
</dbReference>
<organism evidence="1 2">
    <name type="scientific">Nostocoides vanveenii</name>
    <dbReference type="NCBI Taxonomy" id="330835"/>
    <lineage>
        <taxon>Bacteria</taxon>
        <taxon>Bacillati</taxon>
        <taxon>Actinomycetota</taxon>
        <taxon>Actinomycetes</taxon>
        <taxon>Micrococcales</taxon>
        <taxon>Intrasporangiaceae</taxon>
        <taxon>Nostocoides</taxon>
    </lineage>
</organism>
<gene>
    <name evidence="1" type="ORF">GCM10009810_26490</name>
</gene>
<evidence type="ECO:0000313" key="2">
    <source>
        <dbReference type="Proteomes" id="UP001501475"/>
    </source>
</evidence>
<dbReference type="SUPFAM" id="SSF88723">
    <property type="entry name" value="PIN domain-like"/>
    <property type="match status" value="1"/>
</dbReference>
<name>A0ABN2KV26_9MICO</name>
<proteinExistence type="predicted"/>
<accession>A0ABN2KV26</accession>
<evidence type="ECO:0008006" key="3">
    <source>
        <dbReference type="Google" id="ProtNLM"/>
    </source>
</evidence>